<comment type="caution">
    <text evidence="6">The sequence shown here is derived from an EMBL/GenBank/DDBJ whole genome shotgun (WGS) entry which is preliminary data.</text>
</comment>
<dbReference type="PANTHER" id="PTHR44942:SF4">
    <property type="entry name" value="METHYLTRANSFERASE TYPE 11 DOMAIN-CONTAINING PROTEIN"/>
    <property type="match status" value="1"/>
</dbReference>
<dbReference type="InterPro" id="IPR029063">
    <property type="entry name" value="SAM-dependent_MTases_sf"/>
</dbReference>
<evidence type="ECO:0000256" key="4">
    <source>
        <dbReference type="SAM" id="MobiDB-lite"/>
    </source>
</evidence>
<gene>
    <name evidence="6" type="ORF">JFN87_24315</name>
</gene>
<feature type="region of interest" description="Disordered" evidence="4">
    <location>
        <begin position="157"/>
        <end position="179"/>
    </location>
</feature>
<dbReference type="SUPFAM" id="SSF53335">
    <property type="entry name" value="S-adenosyl-L-methionine-dependent methyltransferases"/>
    <property type="match status" value="1"/>
</dbReference>
<dbReference type="InterPro" id="IPR051052">
    <property type="entry name" value="Diverse_substrate_MTase"/>
</dbReference>
<evidence type="ECO:0000256" key="1">
    <source>
        <dbReference type="ARBA" id="ARBA00008361"/>
    </source>
</evidence>
<feature type="domain" description="Methyltransferase type 11" evidence="5">
    <location>
        <begin position="44"/>
        <end position="133"/>
    </location>
</feature>
<dbReference type="PANTHER" id="PTHR44942">
    <property type="entry name" value="METHYLTRANSF_11 DOMAIN-CONTAINING PROTEIN"/>
    <property type="match status" value="1"/>
</dbReference>
<dbReference type="Proteomes" id="UP000670475">
    <property type="component" value="Unassembled WGS sequence"/>
</dbReference>
<evidence type="ECO:0000259" key="5">
    <source>
        <dbReference type="Pfam" id="PF08241"/>
    </source>
</evidence>
<comment type="similarity">
    <text evidence="1">Belongs to the methyltransferase superfamily.</text>
</comment>
<dbReference type="RefSeq" id="WP_209343200.1">
    <property type="nucleotide sequence ID" value="NZ_JAGIQL010000124.1"/>
</dbReference>
<dbReference type="GO" id="GO:0008757">
    <property type="term" value="F:S-adenosylmethionine-dependent methyltransferase activity"/>
    <property type="evidence" value="ECO:0007669"/>
    <property type="project" value="InterPro"/>
</dbReference>
<evidence type="ECO:0000313" key="6">
    <source>
        <dbReference type="EMBL" id="MBP0460582.1"/>
    </source>
</evidence>
<proteinExistence type="inferred from homology"/>
<dbReference type="AlphaFoldDB" id="A0A940RWW3"/>
<organism evidence="6 7">
    <name type="scientific">Streptomyces montanisoli</name>
    <dbReference type="NCBI Taxonomy" id="2798581"/>
    <lineage>
        <taxon>Bacteria</taxon>
        <taxon>Bacillati</taxon>
        <taxon>Actinomycetota</taxon>
        <taxon>Actinomycetes</taxon>
        <taxon>Kitasatosporales</taxon>
        <taxon>Streptomycetaceae</taxon>
        <taxon>Streptomyces</taxon>
    </lineage>
</organism>
<protein>
    <submittedName>
        <fullName evidence="6">Class I SAM-dependent methyltransferase</fullName>
    </submittedName>
</protein>
<keyword evidence="7" id="KW-1185">Reference proteome</keyword>
<dbReference type="GO" id="GO:0032259">
    <property type="term" value="P:methylation"/>
    <property type="evidence" value="ECO:0007669"/>
    <property type="project" value="UniProtKB-KW"/>
</dbReference>
<reference evidence="6" key="1">
    <citation type="submission" date="2021-03" db="EMBL/GenBank/DDBJ databases">
        <title>Whole genome sequence of Streptomyces bomunensis MMS17-BM035.</title>
        <authorList>
            <person name="Lee J.H."/>
        </authorList>
    </citation>
    <scope>NUCLEOTIDE SEQUENCE</scope>
    <source>
        <strain evidence="6">MMS17-BM035</strain>
    </source>
</reference>
<dbReference type="Gene3D" id="3.40.50.150">
    <property type="entry name" value="Vaccinia Virus protein VP39"/>
    <property type="match status" value="1"/>
</dbReference>
<sequence>MTARALSFDVVAELYDTSRPGYPPALFDAVEDAAGRPLAGAHAVDVGAGTGIATRSLLARGARVTAVEPGPGMAGRLHAVLPGVPLVRAVGDALPLADACADLVTYAQSWHWTDRARAFAEALRVLRPGGTLALFWNVADQTVPWLAAQNARLRAHGGDGGHGVHGAREQGPLLPDSVPTTHRRVSWSRQVTLDEHLGNLSTHSVFRMLGESTTAAFLTAERQALLDVFPDGTVEEAYVVDLVTTRR</sequence>
<dbReference type="CDD" id="cd02440">
    <property type="entry name" value="AdoMet_MTases"/>
    <property type="match status" value="1"/>
</dbReference>
<accession>A0A940RWW3</accession>
<evidence type="ECO:0000256" key="2">
    <source>
        <dbReference type="ARBA" id="ARBA00022603"/>
    </source>
</evidence>
<keyword evidence="3" id="KW-0808">Transferase</keyword>
<evidence type="ECO:0000313" key="7">
    <source>
        <dbReference type="Proteomes" id="UP000670475"/>
    </source>
</evidence>
<keyword evidence="2 6" id="KW-0489">Methyltransferase</keyword>
<dbReference type="InterPro" id="IPR013216">
    <property type="entry name" value="Methyltransf_11"/>
</dbReference>
<name>A0A940RWW3_9ACTN</name>
<dbReference type="EMBL" id="JAGIQL010000124">
    <property type="protein sequence ID" value="MBP0460582.1"/>
    <property type="molecule type" value="Genomic_DNA"/>
</dbReference>
<dbReference type="Pfam" id="PF08241">
    <property type="entry name" value="Methyltransf_11"/>
    <property type="match status" value="1"/>
</dbReference>
<evidence type="ECO:0000256" key="3">
    <source>
        <dbReference type="ARBA" id="ARBA00022679"/>
    </source>
</evidence>